<dbReference type="GO" id="GO:0005737">
    <property type="term" value="C:cytoplasm"/>
    <property type="evidence" value="ECO:0007669"/>
    <property type="project" value="TreeGrafter"/>
</dbReference>
<comment type="catalytic activity">
    <reaction evidence="12">
        <text>a hydroperoxide + [thioredoxin]-dithiol = an alcohol + [thioredoxin]-disulfide + H2O</text>
        <dbReference type="Rhea" id="RHEA:62620"/>
        <dbReference type="Rhea" id="RHEA-COMP:10698"/>
        <dbReference type="Rhea" id="RHEA-COMP:10700"/>
        <dbReference type="ChEBI" id="CHEBI:15377"/>
        <dbReference type="ChEBI" id="CHEBI:29950"/>
        <dbReference type="ChEBI" id="CHEBI:30879"/>
        <dbReference type="ChEBI" id="CHEBI:35924"/>
        <dbReference type="ChEBI" id="CHEBI:50058"/>
        <dbReference type="EC" id="1.11.1.24"/>
    </reaction>
</comment>
<keyword evidence="8" id="KW-0676">Redox-active center</keyword>
<feature type="domain" description="Thioredoxin" evidence="14">
    <location>
        <begin position="1"/>
        <end position="153"/>
    </location>
</feature>
<evidence type="ECO:0000256" key="13">
    <source>
        <dbReference type="PIRSR" id="PIRSR000239-1"/>
    </source>
</evidence>
<evidence type="ECO:0000256" key="7">
    <source>
        <dbReference type="ARBA" id="ARBA00023157"/>
    </source>
</evidence>
<evidence type="ECO:0000256" key="11">
    <source>
        <dbReference type="ARBA" id="ARBA00042639"/>
    </source>
</evidence>
<evidence type="ECO:0000256" key="12">
    <source>
        <dbReference type="ARBA" id="ARBA00049091"/>
    </source>
</evidence>
<comment type="subunit">
    <text evidence="2">Monomer.</text>
</comment>
<evidence type="ECO:0000259" key="14">
    <source>
        <dbReference type="PROSITE" id="PS51352"/>
    </source>
</evidence>
<evidence type="ECO:0000256" key="9">
    <source>
        <dbReference type="ARBA" id="ARBA00032824"/>
    </source>
</evidence>
<keyword evidence="7" id="KW-1015">Disulfide bond</keyword>
<dbReference type="PIRSF" id="PIRSF000239">
    <property type="entry name" value="AHPC"/>
    <property type="match status" value="1"/>
</dbReference>
<dbReference type="Gene3D" id="3.40.30.10">
    <property type="entry name" value="Glutaredoxin"/>
    <property type="match status" value="1"/>
</dbReference>
<dbReference type="CDD" id="cd03017">
    <property type="entry name" value="PRX_BCP"/>
    <property type="match status" value="1"/>
</dbReference>
<dbReference type="InterPro" id="IPR013766">
    <property type="entry name" value="Thioredoxin_domain"/>
</dbReference>
<organism evidence="15 16">
    <name type="scientific">Methyloversatilis universalis (strain ATCC BAA-1314 / DSM 25237 / JCM 13912 / CCUG 52030 / FAM5)</name>
    <dbReference type="NCBI Taxonomy" id="1000565"/>
    <lineage>
        <taxon>Bacteria</taxon>
        <taxon>Pseudomonadati</taxon>
        <taxon>Pseudomonadota</taxon>
        <taxon>Betaproteobacteria</taxon>
        <taxon>Nitrosomonadales</taxon>
        <taxon>Sterolibacteriaceae</taxon>
        <taxon>Methyloversatilis</taxon>
    </lineage>
</organism>
<keyword evidence="16" id="KW-1185">Reference proteome</keyword>
<dbReference type="EMBL" id="AFHG01000029">
    <property type="protein sequence ID" value="EGK73301.1"/>
    <property type="molecule type" value="Genomic_DNA"/>
</dbReference>
<evidence type="ECO:0000256" key="8">
    <source>
        <dbReference type="ARBA" id="ARBA00023284"/>
    </source>
</evidence>
<evidence type="ECO:0000256" key="6">
    <source>
        <dbReference type="ARBA" id="ARBA00023002"/>
    </source>
</evidence>
<dbReference type="eggNOG" id="COG1225">
    <property type="taxonomic scope" value="Bacteria"/>
</dbReference>
<dbReference type="InterPro" id="IPR036249">
    <property type="entry name" value="Thioredoxin-like_sf"/>
</dbReference>
<dbReference type="STRING" id="1000565.METUNv1_00479"/>
<reference evidence="15 16" key="1">
    <citation type="journal article" date="2011" name="J. Bacteriol.">
        <title>Genome sequence of Methyloversatilis universalis FAM5T, a methylotrophic representative of the order Rhodocyclales.</title>
        <authorList>
            <person name="Kittichotirat W."/>
            <person name="Good N.M."/>
            <person name="Hall R."/>
            <person name="Bringel F."/>
            <person name="Lajus A."/>
            <person name="Medigue C."/>
            <person name="Smalley N.E."/>
            <person name="Beck D."/>
            <person name="Bumgarner R."/>
            <person name="Vuilleumier S."/>
            <person name="Kalyuzhnaya M.G."/>
        </authorList>
    </citation>
    <scope>NUCLEOTIDE SEQUENCE [LARGE SCALE GENOMIC DNA]</scope>
    <source>
        <strain evidence="16">ATCC BAA-1314 / JCM 13912 / FAM5</strain>
    </source>
</reference>
<evidence type="ECO:0000256" key="3">
    <source>
        <dbReference type="ARBA" id="ARBA00013017"/>
    </source>
</evidence>
<dbReference type="AlphaFoldDB" id="F5R843"/>
<dbReference type="InterPro" id="IPR024706">
    <property type="entry name" value="Peroxiredoxin_AhpC-typ"/>
</dbReference>
<dbReference type="PANTHER" id="PTHR42801:SF4">
    <property type="entry name" value="AHPC_TSA FAMILY PROTEIN"/>
    <property type="match status" value="1"/>
</dbReference>
<evidence type="ECO:0000313" key="15">
    <source>
        <dbReference type="EMBL" id="EGK73301.1"/>
    </source>
</evidence>
<evidence type="ECO:0000313" key="16">
    <source>
        <dbReference type="Proteomes" id="UP000005019"/>
    </source>
</evidence>
<dbReference type="InterPro" id="IPR000866">
    <property type="entry name" value="AhpC/TSA"/>
</dbReference>
<comment type="caution">
    <text evidence="15">The sequence shown here is derived from an EMBL/GenBank/DDBJ whole genome shotgun (WGS) entry which is preliminary data.</text>
</comment>
<evidence type="ECO:0000256" key="10">
    <source>
        <dbReference type="ARBA" id="ARBA00038489"/>
    </source>
</evidence>
<evidence type="ECO:0000256" key="5">
    <source>
        <dbReference type="ARBA" id="ARBA00022862"/>
    </source>
</evidence>
<dbReference type="PANTHER" id="PTHR42801">
    <property type="entry name" value="THIOREDOXIN-DEPENDENT PEROXIDE REDUCTASE"/>
    <property type="match status" value="1"/>
</dbReference>
<dbReference type="OrthoDB" id="9812811at2"/>
<name>F5R843_METUF</name>
<evidence type="ECO:0000256" key="1">
    <source>
        <dbReference type="ARBA" id="ARBA00003330"/>
    </source>
</evidence>
<gene>
    <name evidence="15" type="ORF">METUNv1_00479</name>
</gene>
<dbReference type="SUPFAM" id="SSF52833">
    <property type="entry name" value="Thioredoxin-like"/>
    <property type="match status" value="1"/>
</dbReference>
<dbReference type="Pfam" id="PF00578">
    <property type="entry name" value="AhpC-TSA"/>
    <property type="match status" value="1"/>
</dbReference>
<dbReference type="InterPro" id="IPR050924">
    <property type="entry name" value="Peroxiredoxin_BCP/PrxQ"/>
</dbReference>
<keyword evidence="5" id="KW-0049">Antioxidant</keyword>
<dbReference type="GO" id="GO:0008379">
    <property type="term" value="F:thioredoxin peroxidase activity"/>
    <property type="evidence" value="ECO:0007669"/>
    <property type="project" value="TreeGrafter"/>
</dbReference>
<dbReference type="GO" id="GO:0034599">
    <property type="term" value="P:cellular response to oxidative stress"/>
    <property type="evidence" value="ECO:0007669"/>
    <property type="project" value="TreeGrafter"/>
</dbReference>
<evidence type="ECO:0000256" key="4">
    <source>
        <dbReference type="ARBA" id="ARBA00022559"/>
    </source>
</evidence>
<comment type="function">
    <text evidence="1">Thiol-specific peroxidase that catalyzes the reduction of hydrogen peroxide and organic hydroperoxides to water and alcohols, respectively. Plays a role in cell protection against oxidative stress by detoxifying peroxides and as sensor of hydrogen peroxide-mediated signaling events.</text>
</comment>
<evidence type="ECO:0000256" key="2">
    <source>
        <dbReference type="ARBA" id="ARBA00011245"/>
    </source>
</evidence>
<dbReference type="RefSeq" id="WP_008058439.1">
    <property type="nucleotide sequence ID" value="NZ_AFHG01000029.1"/>
</dbReference>
<dbReference type="EC" id="1.11.1.24" evidence="3"/>
<proteinExistence type="inferred from homology"/>
<dbReference type="GO" id="GO:0045454">
    <property type="term" value="P:cell redox homeostasis"/>
    <property type="evidence" value="ECO:0007669"/>
    <property type="project" value="TreeGrafter"/>
</dbReference>
<accession>F5R843</accession>
<feature type="active site" description="Cysteine sulfenic acid (-SOH) intermediate; for peroxidase activity" evidence="13">
    <location>
        <position position="40"/>
    </location>
</feature>
<sequence>MTAAPDFDALDQNGIRHRLSDYRGRWLALYFYPRDDTPHCTQQACSVRDHREALAEHGIAVLGVSAQDGTAHRAFAAKHRLNFPLLVDAGQTLGRAYGALGDGVGGWLRSRLGAYRRITVLISPDGRIAKVIDAPDVQDHAGEILRSVAAGQAAALPGEALSS</sequence>
<dbReference type="PROSITE" id="PS51352">
    <property type="entry name" value="THIOREDOXIN_2"/>
    <property type="match status" value="1"/>
</dbReference>
<keyword evidence="6" id="KW-0560">Oxidoreductase</keyword>
<keyword evidence="4" id="KW-0575">Peroxidase</keyword>
<protein>
    <recommendedName>
        <fullName evidence="3">thioredoxin-dependent peroxiredoxin</fullName>
        <ecNumber evidence="3">1.11.1.24</ecNumber>
    </recommendedName>
    <alternativeName>
        <fullName evidence="9">Thioredoxin peroxidase</fullName>
    </alternativeName>
    <alternativeName>
        <fullName evidence="11">Thioredoxin-dependent peroxiredoxin Bcp</fullName>
    </alternativeName>
</protein>
<dbReference type="Proteomes" id="UP000005019">
    <property type="component" value="Unassembled WGS sequence"/>
</dbReference>
<comment type="similarity">
    <text evidence="10">Belongs to the peroxiredoxin family. BCP/PrxQ subfamily.</text>
</comment>